<reference evidence="2 3" key="1">
    <citation type="journal article" date="2009" name="J. Bacteriol.">
        <title>Complete and draft genome sequences of six members of the Aquificales.</title>
        <authorList>
            <person name="Reysenbach A.L."/>
            <person name="Hamamura N."/>
            <person name="Podar M."/>
            <person name="Griffiths E."/>
            <person name="Ferreira S."/>
            <person name="Hochstein R."/>
            <person name="Heidelberg J."/>
            <person name="Johnson J."/>
            <person name="Mead D."/>
            <person name="Pohorille A."/>
            <person name="Sarmiento M."/>
            <person name="Schweighofer K."/>
            <person name="Seshadri R."/>
            <person name="Voytek M.A."/>
        </authorList>
    </citation>
    <scope>NUCLEOTIDE SEQUENCE [LARGE SCALE GENOMIC DNA]</scope>
    <source>
        <strain evidence="3">Az-Fu1 / DSM 15241 / OCM 825</strain>
    </source>
</reference>
<dbReference type="InterPro" id="IPR003729">
    <property type="entry name" value="Bi_nuclease_dom"/>
</dbReference>
<dbReference type="Gene3D" id="3.10.690.10">
    <property type="entry name" value="Bifunctional nuclease domain"/>
    <property type="match status" value="1"/>
</dbReference>
<gene>
    <name evidence="2" type="ordered locus">SULAZ_1566</name>
</gene>
<dbReference type="HOGENOM" id="CLU_096111_2_1_0"/>
<organism evidence="2 3">
    <name type="scientific">Sulfurihydrogenibium azorense (strain DSM 15241 / OCM 825 / Az-Fu1)</name>
    <dbReference type="NCBI Taxonomy" id="204536"/>
    <lineage>
        <taxon>Bacteria</taxon>
        <taxon>Pseudomonadati</taxon>
        <taxon>Aquificota</taxon>
        <taxon>Aquificia</taxon>
        <taxon>Aquificales</taxon>
        <taxon>Hydrogenothermaceae</taxon>
        <taxon>Sulfurihydrogenibium</taxon>
    </lineage>
</organism>
<dbReference type="STRING" id="204536.SULAZ_1566"/>
<dbReference type="eggNOG" id="COG1259">
    <property type="taxonomic scope" value="Bacteria"/>
</dbReference>
<dbReference type="PANTHER" id="PTHR15160">
    <property type="entry name" value="VON HIPPEL-LINDAU PROTEIN"/>
    <property type="match status" value="1"/>
</dbReference>
<proteinExistence type="predicted"/>
<accession>C1DWP2</accession>
<evidence type="ECO:0000313" key="2">
    <source>
        <dbReference type="EMBL" id="ACN98719.1"/>
    </source>
</evidence>
<feature type="domain" description="BFN" evidence="1">
    <location>
        <begin position="2"/>
        <end position="134"/>
    </location>
</feature>
<evidence type="ECO:0000259" key="1">
    <source>
        <dbReference type="PROSITE" id="PS51658"/>
    </source>
</evidence>
<dbReference type="KEGG" id="saf:SULAZ_1566"/>
<dbReference type="Proteomes" id="UP000001369">
    <property type="component" value="Chromosome"/>
</dbReference>
<dbReference type="SUPFAM" id="SSF103256">
    <property type="entry name" value="Hypothetical protein TM0160"/>
    <property type="match status" value="1"/>
</dbReference>
<evidence type="ECO:0000313" key="3">
    <source>
        <dbReference type="Proteomes" id="UP000001369"/>
    </source>
</evidence>
<protein>
    <recommendedName>
        <fullName evidence="1">BFN domain-containing protein</fullName>
    </recommendedName>
</protein>
<dbReference type="EMBL" id="CP001229">
    <property type="protein sequence ID" value="ACN98719.1"/>
    <property type="molecule type" value="Genomic_DNA"/>
</dbReference>
<dbReference type="InterPro" id="IPR036104">
    <property type="entry name" value="BFN_sf"/>
</dbReference>
<dbReference type="Pfam" id="PF02577">
    <property type="entry name" value="BFN_dom"/>
    <property type="match status" value="1"/>
</dbReference>
<dbReference type="AlphaFoldDB" id="C1DWP2"/>
<dbReference type="PANTHER" id="PTHR15160:SF1">
    <property type="entry name" value="VON HIPPEL-LINDAU DISEASE TUMOR SUPPRESSOR"/>
    <property type="match status" value="1"/>
</dbReference>
<dbReference type="PROSITE" id="PS51658">
    <property type="entry name" value="BFN"/>
    <property type="match status" value="1"/>
</dbReference>
<dbReference type="GO" id="GO:0004518">
    <property type="term" value="F:nuclease activity"/>
    <property type="evidence" value="ECO:0007669"/>
    <property type="project" value="InterPro"/>
</dbReference>
<keyword evidence="3" id="KW-1185">Reference proteome</keyword>
<name>C1DWP2_SULAA</name>
<sequence length="162" mass="18283">MMVEMDVQGITLDPISNMPILVLKSKETNDILPIWIGVFEANSIAMYLECMTYPRPLTYDLVTALIESLSSTVEQVNIHTVKDNTFYASIILKDANGNTVEVDARPSDAVNIALRSGSPIYVSQEVLNQVKNGNKEIDLEEEDIKEWIDSLKPEDFERNIEF</sequence>